<evidence type="ECO:0000313" key="4">
    <source>
        <dbReference type="Proteomes" id="UP000605846"/>
    </source>
</evidence>
<dbReference type="Pfam" id="PF04908">
    <property type="entry name" value="SH3BGR"/>
    <property type="match status" value="1"/>
</dbReference>
<feature type="compositionally biased region" description="Basic and acidic residues" evidence="2">
    <location>
        <begin position="207"/>
        <end position="218"/>
    </location>
</feature>
<feature type="compositionally biased region" description="Basic and acidic residues" evidence="2">
    <location>
        <begin position="510"/>
        <end position="522"/>
    </location>
</feature>
<dbReference type="GO" id="GO:0005737">
    <property type="term" value="C:cytoplasm"/>
    <property type="evidence" value="ECO:0007669"/>
    <property type="project" value="TreeGrafter"/>
</dbReference>
<feature type="region of interest" description="Disordered" evidence="2">
    <location>
        <begin position="1"/>
        <end position="28"/>
    </location>
</feature>
<dbReference type="InterPro" id="IPR036249">
    <property type="entry name" value="Thioredoxin-like_sf"/>
</dbReference>
<dbReference type="OrthoDB" id="9932926at2759"/>
<dbReference type="PANTHER" id="PTHR12232:SF0">
    <property type="entry name" value="THIOREDOXIN DOMAIN-CONTAINING PROTEIN"/>
    <property type="match status" value="1"/>
</dbReference>
<accession>A0A8H7EP92</accession>
<dbReference type="AlphaFoldDB" id="A0A8H7EP92"/>
<comment type="caution">
    <text evidence="3">The sequence shown here is derived from an EMBL/GenBank/DDBJ whole genome shotgun (WGS) entry which is preliminary data.</text>
</comment>
<dbReference type="Proteomes" id="UP000605846">
    <property type="component" value="Unassembled WGS sequence"/>
</dbReference>
<comment type="similarity">
    <text evidence="1">Belongs to the SH3BGR family.</text>
</comment>
<dbReference type="Gene3D" id="3.40.30.10">
    <property type="entry name" value="Glutaredoxin"/>
    <property type="match status" value="1"/>
</dbReference>
<name>A0A8H7EP92_9FUNG</name>
<sequence length="576" mass="66614">MACFGSRKKAKRKSKQQETSSIRSTHSAAVAQIRQEYNELKTKNDEHLTVIARQSAELEHLRQKLEQTPAPPQPSQETDVKSVLEKLESSNRETLEKLQQKESLLEQREKEIQELMHKIGQNGTTAETKLAEKDELLREKEKQLEELQIKWKAEHAALVKPALDEVTSQLEQLKKTNEEAVQRLAEKENELVELRAELNRRDRKPKKQGDNADQERQKRLNRLTMDLESDRLMIQKLEELNQQLEAQKQQHEKVLQNHAEAMAEKDRVLEQHQESLSELKKSHHNAIHALERKQRQTLEDLQSRHEKDLDLLRQRLNNAEKQAKNNMNDEVEKLLHEFEQSEHEHSVQLASLQKSHQEQLSVLRTGQQAELRDLENANSHGATTMKLRKTSSGPNKLMRWPAIMKDQTPELHPRDPRQVQIYISSVSANQTIKRNQDTLQTTLAANHIQYQLVDVAQSEPALQHMRQQSKGANNGRVQSLPQVFVGGQYRGQLEDLLKAVEKDQLDHFLRPRDEEQLPRSKEFFSSSRASNEPITPTNSSSVSTIGKKSYEEDAELLREIELELAQSNISSLDFNF</sequence>
<feature type="region of interest" description="Disordered" evidence="2">
    <location>
        <begin position="60"/>
        <end position="82"/>
    </location>
</feature>
<keyword evidence="4" id="KW-1185">Reference proteome</keyword>
<feature type="compositionally biased region" description="Polar residues" evidence="2">
    <location>
        <begin position="523"/>
        <end position="546"/>
    </location>
</feature>
<feature type="region of interest" description="Disordered" evidence="2">
    <location>
        <begin position="510"/>
        <end position="546"/>
    </location>
</feature>
<evidence type="ECO:0000256" key="1">
    <source>
        <dbReference type="ARBA" id="ARBA00007764"/>
    </source>
</evidence>
<protein>
    <submittedName>
        <fullName evidence="3">Uncharacterized protein</fullName>
    </submittedName>
</protein>
<dbReference type="PROSITE" id="PS51354">
    <property type="entry name" value="GLUTAREDOXIN_2"/>
    <property type="match status" value="1"/>
</dbReference>
<dbReference type="EMBL" id="JABAYA010000069">
    <property type="protein sequence ID" value="KAF7726909.1"/>
    <property type="molecule type" value="Genomic_DNA"/>
</dbReference>
<dbReference type="SUPFAM" id="SSF52833">
    <property type="entry name" value="Thioredoxin-like"/>
    <property type="match status" value="1"/>
</dbReference>
<organism evidence="3 4">
    <name type="scientific">Apophysomyces ossiformis</name>
    <dbReference type="NCBI Taxonomy" id="679940"/>
    <lineage>
        <taxon>Eukaryota</taxon>
        <taxon>Fungi</taxon>
        <taxon>Fungi incertae sedis</taxon>
        <taxon>Mucoromycota</taxon>
        <taxon>Mucoromycotina</taxon>
        <taxon>Mucoromycetes</taxon>
        <taxon>Mucorales</taxon>
        <taxon>Mucorineae</taxon>
        <taxon>Mucoraceae</taxon>
        <taxon>Apophysomyces</taxon>
    </lineage>
</organism>
<feature type="region of interest" description="Disordered" evidence="2">
    <location>
        <begin position="195"/>
        <end position="222"/>
    </location>
</feature>
<gene>
    <name evidence="3" type="ORF">EC973_008204</name>
</gene>
<dbReference type="InterPro" id="IPR051033">
    <property type="entry name" value="SH3BGR"/>
</dbReference>
<feature type="compositionally biased region" description="Polar residues" evidence="2">
    <location>
        <begin position="18"/>
        <end position="27"/>
    </location>
</feature>
<dbReference type="PANTHER" id="PTHR12232">
    <property type="entry name" value="SH3 DOMAIN-BINDING GLUTAMIC ACID-RICH-LIKE PROTEIN"/>
    <property type="match status" value="1"/>
</dbReference>
<proteinExistence type="inferred from homology"/>
<evidence type="ECO:0000256" key="2">
    <source>
        <dbReference type="SAM" id="MobiDB-lite"/>
    </source>
</evidence>
<dbReference type="InterPro" id="IPR006993">
    <property type="entry name" value="Glut_rich_SH3-bd"/>
</dbReference>
<reference evidence="3" key="1">
    <citation type="submission" date="2020-01" db="EMBL/GenBank/DDBJ databases">
        <title>Genome Sequencing of Three Apophysomyces-Like Fungal Strains Confirms a Novel Fungal Genus in the Mucoromycota with divergent Burkholderia-like Endosymbiotic Bacteria.</title>
        <authorList>
            <person name="Stajich J.E."/>
            <person name="Macias A.M."/>
            <person name="Carter-House D."/>
            <person name="Lovett B."/>
            <person name="Kasson L.R."/>
            <person name="Berry K."/>
            <person name="Grigoriev I."/>
            <person name="Chang Y."/>
            <person name="Spatafora J."/>
            <person name="Kasson M.T."/>
        </authorList>
    </citation>
    <scope>NUCLEOTIDE SEQUENCE</scope>
    <source>
        <strain evidence="3">NRRL A-21654</strain>
    </source>
</reference>
<feature type="compositionally biased region" description="Basic residues" evidence="2">
    <location>
        <begin position="1"/>
        <end position="14"/>
    </location>
</feature>
<evidence type="ECO:0000313" key="3">
    <source>
        <dbReference type="EMBL" id="KAF7726909.1"/>
    </source>
</evidence>